<name>A0A0L7R4Z2_9HYME</name>
<feature type="repeat" description="RCC1" evidence="15">
    <location>
        <begin position="3810"/>
        <end position="3861"/>
    </location>
</feature>
<dbReference type="InterPro" id="IPR006222">
    <property type="entry name" value="GCVT_N"/>
</dbReference>
<organism evidence="20 21">
    <name type="scientific">Habropoda laboriosa</name>
    <dbReference type="NCBI Taxonomy" id="597456"/>
    <lineage>
        <taxon>Eukaryota</taxon>
        <taxon>Metazoa</taxon>
        <taxon>Ecdysozoa</taxon>
        <taxon>Arthropoda</taxon>
        <taxon>Hexapoda</taxon>
        <taxon>Insecta</taxon>
        <taxon>Pterygota</taxon>
        <taxon>Neoptera</taxon>
        <taxon>Endopterygota</taxon>
        <taxon>Hymenoptera</taxon>
        <taxon>Apocrita</taxon>
        <taxon>Aculeata</taxon>
        <taxon>Apoidea</taxon>
        <taxon>Anthophila</taxon>
        <taxon>Apidae</taxon>
        <taxon>Habropoda</taxon>
    </lineage>
</organism>
<dbReference type="Gene3D" id="3.50.50.60">
    <property type="entry name" value="FAD/NAD(P)-binding domain"/>
    <property type="match status" value="1"/>
</dbReference>
<dbReference type="InterPro" id="IPR013977">
    <property type="entry name" value="GcvT_C"/>
</dbReference>
<keyword evidence="7" id="KW-0597">Phosphoprotein</keyword>
<dbReference type="PRINTS" id="PR00633">
    <property type="entry name" value="RCCNDNSATION"/>
</dbReference>
<dbReference type="InterPro" id="IPR027266">
    <property type="entry name" value="TrmE/GcvT-like"/>
</dbReference>
<evidence type="ECO:0000256" key="2">
    <source>
        <dbReference type="ARBA" id="ARBA00004114"/>
    </source>
</evidence>
<dbReference type="FunFam" id="3.30.2410.10:FF:000006">
    <property type="entry name" value="probable E3 ubiquitin-protein ligase HERC1 isoform X2"/>
    <property type="match status" value="1"/>
</dbReference>
<evidence type="ECO:0000259" key="17">
    <source>
        <dbReference type="PROSITE" id="PS50237"/>
    </source>
</evidence>
<evidence type="ECO:0000313" key="21">
    <source>
        <dbReference type="Proteomes" id="UP000053825"/>
    </source>
</evidence>
<evidence type="ECO:0000259" key="18">
    <source>
        <dbReference type="PROSITE" id="PS51284"/>
    </source>
</evidence>
<dbReference type="FunFam" id="2.130.10.30:FF:000004">
    <property type="entry name" value="E3 ubiquitin-protein ligase HERC2 isoform X2"/>
    <property type="match status" value="1"/>
</dbReference>
<dbReference type="InterPro" id="IPR006076">
    <property type="entry name" value="FAD-dep_OxRdtase"/>
</dbReference>
<dbReference type="SUPFAM" id="SSF103025">
    <property type="entry name" value="Folate-binding domain"/>
    <property type="match status" value="1"/>
</dbReference>
<dbReference type="Gene3D" id="2.60.120.260">
    <property type="entry name" value="Galactose-binding domain-like"/>
    <property type="match status" value="1"/>
</dbReference>
<comment type="pathway">
    <text evidence="3">Protein modification; protein ubiquitination.</text>
</comment>
<feature type="repeat" description="RCC1" evidence="15">
    <location>
        <begin position="3106"/>
        <end position="3157"/>
    </location>
</feature>
<feature type="repeat" description="RCC1" evidence="15">
    <location>
        <begin position="730"/>
        <end position="781"/>
    </location>
</feature>
<feature type="repeat" description="RCC1" evidence="15">
    <location>
        <begin position="2948"/>
        <end position="2999"/>
    </location>
</feature>
<feature type="repeat" description="RCC1" evidence="15">
    <location>
        <begin position="3916"/>
        <end position="3967"/>
    </location>
</feature>
<feature type="domain" description="DOC" evidence="18">
    <location>
        <begin position="2647"/>
        <end position="2824"/>
    </location>
</feature>
<evidence type="ECO:0000256" key="16">
    <source>
        <dbReference type="SAM" id="MobiDB-lite"/>
    </source>
</evidence>
<dbReference type="SUPFAM" id="SSF54373">
    <property type="entry name" value="FAD-linked reductases, C-terminal domain"/>
    <property type="match status" value="1"/>
</dbReference>
<dbReference type="GO" id="GO:0016567">
    <property type="term" value="P:protein ubiquitination"/>
    <property type="evidence" value="ECO:0007669"/>
    <property type="project" value="UniProtKB-UniPathway"/>
</dbReference>
<dbReference type="PROSITE" id="PS00626">
    <property type="entry name" value="RCC1_2"/>
    <property type="match status" value="2"/>
</dbReference>
<evidence type="ECO:0000256" key="15">
    <source>
        <dbReference type="PROSITE-ProRule" id="PRU00235"/>
    </source>
</evidence>
<dbReference type="Pfam" id="PF01571">
    <property type="entry name" value="GCV_T"/>
    <property type="match status" value="1"/>
</dbReference>
<dbReference type="Pfam" id="PF00415">
    <property type="entry name" value="RCC1"/>
    <property type="match status" value="3"/>
</dbReference>
<proteinExistence type="inferred from homology"/>
<feature type="repeat" description="RCC1" evidence="15">
    <location>
        <begin position="626"/>
        <end position="677"/>
    </location>
</feature>
<dbReference type="InterPro" id="IPR036188">
    <property type="entry name" value="FAD/NAD-bd_sf"/>
</dbReference>
<feature type="repeat" description="RCC1" evidence="15">
    <location>
        <begin position="3862"/>
        <end position="3915"/>
    </location>
</feature>
<feature type="repeat" description="RCC1" evidence="15">
    <location>
        <begin position="4126"/>
        <end position="4177"/>
    </location>
</feature>
<feature type="compositionally biased region" description="Basic and acidic residues" evidence="16">
    <location>
        <begin position="1361"/>
        <end position="1370"/>
    </location>
</feature>
<dbReference type="Gene3D" id="2.130.10.30">
    <property type="entry name" value="Regulator of chromosome condensation 1/beta-lactamase-inhibitor protein II"/>
    <property type="match status" value="3"/>
</dbReference>
<dbReference type="InterPro" id="IPR014722">
    <property type="entry name" value="Rib_uL2_dom2"/>
</dbReference>
<evidence type="ECO:0000259" key="19">
    <source>
        <dbReference type="PROSITE" id="PS51416"/>
    </source>
</evidence>
<evidence type="ECO:0000256" key="12">
    <source>
        <dbReference type="ARBA" id="ARBA00080834"/>
    </source>
</evidence>
<dbReference type="GO" id="GO:0061630">
    <property type="term" value="F:ubiquitin protein ligase activity"/>
    <property type="evidence" value="ECO:0007669"/>
    <property type="project" value="UniProtKB-EC"/>
</dbReference>
<dbReference type="SUPFAM" id="SSF101790">
    <property type="entry name" value="Aminomethyltransferase beta-barrel domain"/>
    <property type="match status" value="1"/>
</dbReference>
<dbReference type="CDD" id="cd14402">
    <property type="entry name" value="UBA_HERC2"/>
    <property type="match status" value="1"/>
</dbReference>
<dbReference type="InterPro" id="IPR000569">
    <property type="entry name" value="HECT_dom"/>
</dbReference>
<keyword evidence="8" id="KW-0808">Transferase</keyword>
<dbReference type="FunFam" id="2.30.30.30:FF:000015">
    <property type="entry name" value="E3 ubiquitin-protein ligase HERC2"/>
    <property type="match status" value="1"/>
</dbReference>
<dbReference type="Pfam" id="PF11515">
    <property type="entry name" value="Cul7"/>
    <property type="match status" value="1"/>
</dbReference>
<dbReference type="InterPro" id="IPR009091">
    <property type="entry name" value="RCC1/BLIP-II"/>
</dbReference>
<evidence type="ECO:0000256" key="9">
    <source>
        <dbReference type="ARBA" id="ARBA00022737"/>
    </source>
</evidence>
<feature type="repeat" description="RCC1" evidence="15">
    <location>
        <begin position="4022"/>
        <end position="4073"/>
    </location>
</feature>
<dbReference type="EC" id="2.3.2.26" evidence="5"/>
<dbReference type="CDD" id="cd08664">
    <property type="entry name" value="APC10-HERC2"/>
    <property type="match status" value="1"/>
</dbReference>
<dbReference type="PROSITE" id="PS51284">
    <property type="entry name" value="DOC"/>
    <property type="match status" value="1"/>
</dbReference>
<dbReference type="Gene3D" id="3.90.1750.10">
    <property type="entry name" value="Hect, E3 ligase catalytic domains"/>
    <property type="match status" value="1"/>
</dbReference>
<dbReference type="FunFam" id="2.130.10.30:FF:000003">
    <property type="entry name" value="E3 ubiquitin-protein ligase HERC2 isoform X1"/>
    <property type="match status" value="1"/>
</dbReference>
<dbReference type="Pfam" id="PF03256">
    <property type="entry name" value="ANAPC10"/>
    <property type="match status" value="1"/>
</dbReference>
<dbReference type="EMBL" id="KQ414654">
    <property type="protein sequence ID" value="KOC65913.1"/>
    <property type="molecule type" value="Genomic_DNA"/>
</dbReference>
<dbReference type="SUPFAM" id="SSF50985">
    <property type="entry name" value="RCC1/BLIP-II"/>
    <property type="match status" value="3"/>
</dbReference>
<evidence type="ECO:0000256" key="11">
    <source>
        <dbReference type="ARBA" id="ARBA00023212"/>
    </source>
</evidence>
<evidence type="ECO:0000313" key="20">
    <source>
        <dbReference type="EMBL" id="KOC65913.1"/>
    </source>
</evidence>
<evidence type="ECO:0000256" key="1">
    <source>
        <dbReference type="ARBA" id="ARBA00000885"/>
    </source>
</evidence>
<feature type="compositionally biased region" description="Polar residues" evidence="16">
    <location>
        <begin position="1336"/>
        <end position="1346"/>
    </location>
</feature>
<dbReference type="InterPro" id="IPR032503">
    <property type="entry name" value="FAO_M"/>
</dbReference>
<dbReference type="FunFam" id="2.40.30.110:FF:000008">
    <property type="entry name" value="Sarcosine dehydrogenase"/>
    <property type="match status" value="1"/>
</dbReference>
<gene>
    <name evidence="20" type="ORF">WH47_12712</name>
</gene>
<keyword evidence="21" id="KW-1185">Reference proteome</keyword>
<dbReference type="PROSITE" id="PS50012">
    <property type="entry name" value="RCC1_3"/>
    <property type="match status" value="19"/>
</dbReference>
<dbReference type="Pfam" id="PF16350">
    <property type="entry name" value="FAO_M"/>
    <property type="match status" value="1"/>
</dbReference>
<feature type="domain" description="MIB/HERC2" evidence="19">
    <location>
        <begin position="1844"/>
        <end position="1922"/>
    </location>
</feature>
<dbReference type="InterPro" id="IPR006624">
    <property type="entry name" value="Beta-propeller_rpt_TECPR"/>
</dbReference>
<dbReference type="Gene3D" id="3.30.1360.120">
    <property type="entry name" value="Probable tRNA modification gtpase trme, domain 1"/>
    <property type="match status" value="1"/>
</dbReference>
<dbReference type="InterPro" id="IPR021097">
    <property type="entry name" value="CPH_domain"/>
</dbReference>
<dbReference type="Pfam" id="PF06701">
    <property type="entry name" value="MIB_HERC2"/>
    <property type="match status" value="1"/>
</dbReference>
<feature type="region of interest" description="Disordered" evidence="16">
    <location>
        <begin position="1321"/>
        <end position="1370"/>
    </location>
</feature>
<feature type="repeat" description="RCC1" evidence="15">
    <location>
        <begin position="3054"/>
        <end position="3105"/>
    </location>
</feature>
<dbReference type="InterPro" id="IPR037252">
    <property type="entry name" value="Mib_Herc2_sf"/>
</dbReference>
<dbReference type="FunFam" id="2.30.30.40:FF:000074">
    <property type="entry name" value="E3 ubiquitin-protein ligase HERC2 isoform X1"/>
    <property type="match status" value="1"/>
</dbReference>
<evidence type="ECO:0000256" key="7">
    <source>
        <dbReference type="ARBA" id="ARBA00022553"/>
    </source>
</evidence>
<feature type="compositionally biased region" description="Acidic residues" evidence="16">
    <location>
        <begin position="2229"/>
        <end position="2240"/>
    </location>
</feature>
<dbReference type="Gene3D" id="3.30.70.1400">
    <property type="entry name" value="Aminomethyltransferase beta-barrel domains"/>
    <property type="match status" value="1"/>
</dbReference>
<dbReference type="Gene3D" id="2.40.30.110">
    <property type="entry name" value="Aminomethyltransferase beta-barrel domains"/>
    <property type="match status" value="1"/>
</dbReference>
<keyword evidence="10 14" id="KW-0833">Ubl conjugation pathway</keyword>
<dbReference type="GO" id="GO:0005814">
    <property type="term" value="C:centriole"/>
    <property type="evidence" value="ECO:0007669"/>
    <property type="project" value="UniProtKB-SubCell"/>
</dbReference>
<dbReference type="Pfam" id="PF25390">
    <property type="entry name" value="WD40_RLD"/>
    <property type="match status" value="3"/>
</dbReference>
<dbReference type="Pfam" id="PF01266">
    <property type="entry name" value="DAO"/>
    <property type="match status" value="1"/>
</dbReference>
<feature type="compositionally biased region" description="Basic and acidic residues" evidence="16">
    <location>
        <begin position="2203"/>
        <end position="2212"/>
    </location>
</feature>
<dbReference type="PROSITE" id="PS51416">
    <property type="entry name" value="MIB_HERC2"/>
    <property type="match status" value="1"/>
</dbReference>
<dbReference type="Pfam" id="PF00632">
    <property type="entry name" value="HECT"/>
    <property type="match status" value="1"/>
</dbReference>
<dbReference type="InterPro" id="IPR058923">
    <property type="entry name" value="RCC1-like_dom"/>
</dbReference>
<dbReference type="Pfam" id="PF08669">
    <property type="entry name" value="GCV_T_C"/>
    <property type="match status" value="1"/>
</dbReference>
<dbReference type="InterPro" id="IPR051625">
    <property type="entry name" value="Signaling_Regulatory_Domain"/>
</dbReference>
<dbReference type="SMART" id="SM00119">
    <property type="entry name" value="HECTc"/>
    <property type="match status" value="1"/>
</dbReference>
<evidence type="ECO:0000256" key="8">
    <source>
        <dbReference type="ARBA" id="ARBA00022679"/>
    </source>
</evidence>
<dbReference type="InterPro" id="IPR008979">
    <property type="entry name" value="Galactose-bd-like_sf"/>
</dbReference>
<dbReference type="InterPro" id="IPR029043">
    <property type="entry name" value="GcvT/YgfZ_C"/>
</dbReference>
<dbReference type="GO" id="GO:0009966">
    <property type="term" value="P:regulation of signal transduction"/>
    <property type="evidence" value="ECO:0007669"/>
    <property type="project" value="UniProtKB-ARBA"/>
</dbReference>
<dbReference type="Gene3D" id="3.10.120.10">
    <property type="entry name" value="Cytochrome b5-like heme/steroid binding domain"/>
    <property type="match status" value="1"/>
</dbReference>
<comment type="catalytic activity">
    <reaction evidence="1">
        <text>S-ubiquitinyl-[E2 ubiquitin-conjugating enzyme]-L-cysteine + [acceptor protein]-L-lysine = [E2 ubiquitin-conjugating enzyme]-L-cysteine + N(6)-ubiquitinyl-[acceptor protein]-L-lysine.</text>
        <dbReference type="EC" id="2.3.2.26"/>
    </reaction>
</comment>
<dbReference type="Gene3D" id="2.30.30.30">
    <property type="match status" value="1"/>
</dbReference>
<feature type="domain" description="HECT" evidence="17">
    <location>
        <begin position="4316"/>
        <end position="4643"/>
    </location>
</feature>
<dbReference type="CDD" id="cd00078">
    <property type="entry name" value="HECTc"/>
    <property type="match status" value="1"/>
</dbReference>
<dbReference type="InterPro" id="IPR004939">
    <property type="entry name" value="APC_su10/DOC_dom"/>
</dbReference>
<dbReference type="GO" id="GO:0046872">
    <property type="term" value="F:metal ion binding"/>
    <property type="evidence" value="ECO:0007669"/>
    <property type="project" value="InterPro"/>
</dbReference>
<dbReference type="UniPathway" id="UPA00143"/>
<feature type="region of interest" description="Disordered" evidence="16">
    <location>
        <begin position="2203"/>
        <end position="2318"/>
    </location>
</feature>
<feature type="repeat" description="RCC1" evidence="15">
    <location>
        <begin position="2894"/>
        <end position="2947"/>
    </location>
</feature>
<dbReference type="Gene3D" id="3.30.9.10">
    <property type="entry name" value="D-Amino Acid Oxidase, subunit A, domain 2"/>
    <property type="match status" value="1"/>
</dbReference>
<dbReference type="Proteomes" id="UP000053825">
    <property type="component" value="Unassembled WGS sequence"/>
</dbReference>
<dbReference type="InterPro" id="IPR035983">
    <property type="entry name" value="Hect_E3_ubiquitin_ligase"/>
</dbReference>
<dbReference type="SMART" id="SM01337">
    <property type="entry name" value="APC10"/>
    <property type="match status" value="1"/>
</dbReference>
<evidence type="ECO:0000256" key="6">
    <source>
        <dbReference type="ARBA" id="ARBA00022490"/>
    </source>
</evidence>
<evidence type="ECO:0000256" key="5">
    <source>
        <dbReference type="ARBA" id="ARBA00012485"/>
    </source>
</evidence>
<dbReference type="SUPFAM" id="SSF55856">
    <property type="entry name" value="Cytochrome b5-like heme/steroid binding domain"/>
    <property type="match status" value="1"/>
</dbReference>
<feature type="repeat" description="RCC1" evidence="15">
    <location>
        <begin position="3968"/>
        <end position="4019"/>
    </location>
</feature>
<dbReference type="InterPro" id="IPR036400">
    <property type="entry name" value="Cyt_B5-like_heme/steroid_sf"/>
</dbReference>
<dbReference type="PROSITE" id="PS50237">
    <property type="entry name" value="HECT"/>
    <property type="match status" value="1"/>
</dbReference>
<dbReference type="SUPFAM" id="SSF51905">
    <property type="entry name" value="FAD/NAD(P)-binding domain"/>
    <property type="match status" value="1"/>
</dbReference>
<feature type="repeat" description="RCC1" evidence="15">
    <location>
        <begin position="520"/>
        <end position="571"/>
    </location>
</feature>
<dbReference type="Gene3D" id="3.30.2160.10">
    <property type="entry name" value="Hect, E3 ligase catalytic domain"/>
    <property type="match status" value="1"/>
</dbReference>
<keyword evidence="9" id="KW-0677">Repeat</keyword>
<dbReference type="SUPFAM" id="SSF159034">
    <property type="entry name" value="Mib/herc2 domain-like"/>
    <property type="match status" value="1"/>
</dbReference>
<evidence type="ECO:0000256" key="14">
    <source>
        <dbReference type="PROSITE-ProRule" id="PRU00104"/>
    </source>
</evidence>
<comment type="similarity">
    <text evidence="4">Belongs to the GcvT family.</text>
</comment>
<dbReference type="SMART" id="SM00706">
    <property type="entry name" value="TECPR"/>
    <property type="match status" value="4"/>
</dbReference>
<dbReference type="SUPFAM" id="SSF56204">
    <property type="entry name" value="Hect, E3 ligase catalytic domain"/>
    <property type="match status" value="1"/>
</dbReference>
<feature type="active site" description="Glycyl thioester intermediate" evidence="14">
    <location>
        <position position="4611"/>
    </location>
</feature>
<sequence>MSVQLDIIIRPEIQLDAKWLKTDLKRLLYQDGLAELWNEMVRDGEIIGPIGDGLVNAAGAIAKKGESGHYYCNMIVLSCRCCDAICGPERGCNCGPCQQLDEEEAARASIRIEKSMSAQHIMDSWLWGPQPSVCDLTACINLLIKEQRKLCYEVANSTLSATRLRQRLAVARRYFTALSRHKPQETKDIPTGSKPTTNVRPNEKATLGLARVGSRAALNFSFAYLRRAWRSGEDVEFCSELLSESLEALQSLPEATLFEENNVSQVWLEVVERSAKFLRQVVTGDIVSGRSWCPIPLADQHTALCLLLELVTQRATLSSLLDSVCLLLQLSGKHKHQDNRVMPPGSTAPLVPLLRRLNMIPASKSRRADANVAPGPCEVLLKYLRLPEDDSTSVDLRKAAVIIMCNLSRLASPLLPPIITERFQKSANQTFQEVLAWGSVKFGNGSSPFYCDAIAELDIKQLCCTKIALLILSVNGNVYMMYYGSETQYPQRVHGFSEKPVIMIASHPEGEHYLALTQDNSVYSWGNGTTGRLGHGNKTWYAEPQLIEALVEKNITFIGCGSTYSVALSSSGELYSWGRGNYGGLGHGSSDNMTVPTLVTGLNGHMVVYAACGSEDSHTLCVTASGIVFSWGDGNFGKLGRGGCDGSKTPKIVDKLLDINVAKVYCGGQFSAALTAYGEVYTWGKGEAYRLGHGTEEHVRYPKAIEALKAKKVKELSVGSLHVLALTEEQLVYGWGRNDCGQIDPALDIVVPEPTLCPTLSGKNVIGLACGATQSFGWCTSAWSVASRVAFVVDICEETFRLLDTLLSKACEGLPGGTRPPTQDRECLAVATLNLIRLQLHTMITHNIEGKSVGLAGGSPLLNSLKQRCVTLASSTGILATIQEAAQAVLQTGWSILLPTANERAKTLSNFLSKATNVGALVEQPNNGGNAVNAGQQFMADLLVSSLMADGGLELALKAAVKAETSELASDDTKQAKELNSEKNNAIISLLQLVKQLIKNGTCITQSKLLAAVQQPGRNSEEERQRNESCSPSLNLLLKFQRLLIAQVYECINEVGTKKLREQEMLGAESLLNKYVSQICIHVTEITSFTAELGNTGIKQFVLVSTVLRGDIVNVLLPELITCLILLQLDYPLLLLNMNWLEIMTPMLNALDRFNKLIPTIDKNETDDLSWPGIIAPQHGNKISISDEPLVIRWADLENHNRDGGLWVVVNNNVYDVQDVRLDGRSNSLEAAAAAAATLLPRTMMDSYFVGHYCQYSEPENTEITIDVTDVCSCLLDTERALGFLLGLHAHRMRQSLPLQTAEEEAGRWLNANFLRGGLQVLQPPNPYEEEKGEARSNTSTAANSPTEPPVPMRNTGTKNEPQKERRREDDRVTAFIYALAETHKTDPQVHSFLTIVDKYSKANNLLAHTEISGDHPVEEVCRLLMAVIVKHLALGHQAISLIDHQDTGNENSPRLTKQLAEMVRAIHQTKWNLIRIRQQQNRSYKEVCAPAQEKCRFLLHEVRSATSYEIKGLQDLKLLHTVAKFRKTVETVIRNVRKNKDSPSKPEDIVNASIQNAKMKNKSDEDKEATCRTAAAAAAAACSPRLENLSDTKKTFGRISERIKQKTLNIDSSELMANVINFVITEDGGDVETLRRAMYCQVQRAKLREQGTLMMQQLLKKDWLITSVRYSLLNGWLGLSHENKSLGDGITHCLENIQSITPYQKSKIILAEAEVTSWAVEALRAYVVQAELPSKPSKMSDKSSLNQGTYTWLRKLPRARFLLTILGMLTNYQHANEIGLLINSGTLSSVLTLLRQIGPSVSPEADSSASACASATGKSGEPPITAIYEDSLEKSKPRSVQLTGKELAALMKIGTRVVRGVDWKWGDQDGPPPGEGLVIGELGEDGWIRVQWDNGATNSYRMGKEGKYDETDSDVDPAQDAAKIDKAGNVRHVGFVDVHPTTCLKSASVTVLRVLLLCCGIEADRVAPSAIKILGSVLRGIVSSAYKSSFGTQSQLAREHHSTWATLGSFRAIAKSSELCKSLSTKPWIDFLLNVVIAEENHPDLEKQIMAVRLLAAVLPSWSSDNPNQIPLLEKIFRILGHIALTCDLGTSFELYSNKCRVSLTASHSSTVVEELVSPNGMPAVIAGSVNPSILRNQQQQLAALNAGKTMLDYQTKLRKILKHPIHSHATNNNCNCNNNNNDDNDNDGVYEDANRATIGARLDRVNHDNGEENDNVDNNGERNNDDKVDEDEDDDDVVDVVNKIKNKNNNNRSSNVNNNNNNKGKRVIRGGRGGPNRNRERITVEITNRGLESDENEEDGNSSNREGRNDYRTNRRRTTLFRQMLVRATRPQPLKPIFKRKELEEAALAVSQYLASELRHSPIQGAVSAAAAAAMTSAQKKHCKHSGRKSPSIAMSPLVAQLMDMGFPKRSVEFAIKSLSTTVGFITAESVVAWLLENPDAALSDSETLSSAYGGLSEPEDSTSENIEDSPSTHDPVVSSSSIIAPPNYMKRPDFLSLDEYAIYVRDNLIPGMLVRCCKSYEEVEYGDVGQVMKIDPEGLHDLNVQVAWQRKGCTYWVRFIHIELLGHPPAIPGPAALKIGDKVRVKASVTVPKYKWGSVTHQSVGVVTGIMNNGKDVSVDFPQQSGWTGCAIEMERVPSCSAAVYAGKPGRYHRQDYTESSSLIDDWSKCIRTLSVSSRESWATRLVDALGLYWQSYGSQGKHWIRLEMLPGILVHSLKITVNPQDGSYMPSLIAVSVGESFNSLVELATVSVRRTDTSVLLLQDIKEYYPCIEIAIKQCRNGGIDCKIRGLQIIGKRRMFENQLATSVSFLASDWEIVQQQMSPAQRGTEPPPPAQHSAVYVWGLNDKDQLGGLKGSKIKLPVYTEVLSRLKPIHIAGGSKTLFVVSQDGKLYACGEGTNGRLGLGDDSNVCEPKPIPFLSQYVIKKVAVHSGGKHALALTQEGRVFSWGEGEEGRLGHGNCVSLDKPRLIEALKSKRIRDIACGSDHSAAITSTGELYTWGLGEYGRLGHGDTATQLKPKLVQSLVGQRVIQVACGSRDAQTMALTADGSVYSWGDGDFGKLGRGGSDGCYTPLLVDRLNGLGVVQIECGAQFSLALTKYGEVWTWGKGDYFRLGNGNDHHVRKPTLVEGLRGKKVIHVAVGALHCLAVTDTGHVYAWGDNDHGQQGNGSTVVNKKPSLVHELDDARVNRVSCGSSHSIAWVLTDQPATNNQEPVTFPTTKDPLGKFSLRFKSIAAASTGDIPATGDASAVANRPSLSSIILSLESNVAKQQALQHVINALRIIQARIAVVTALQSHSTVKSSTSVTTAVGATGHSQVYQNVGDSAQGGGEAPANVAELVNLVSNSPRTSPESEEYPLAAVFPSMSSSASLSSRASKMSTSAMSVIAATLTSNAQIVGEGVTPDPNLDDFTSTLTEEDAKMLVDLLKLAVANRICKGAKETISSVLIALAKTNHSIRSMLLELCITELEDTVANSNNRSNVPQPVVQESPHPYIDGTTLTGHVKIPGAEALRVAFDRRCSTERRHDPLTIMDGNNRTIAVKSGREWSEWATEVRVAGDEFRWRFSSDGSVNGWGWRFTVYPVLASLAPHELVSDRAVLSQPAIALAESLLDNALITLDKNIATRLAATLAQCSQLSVLSAQQRMWALKKLQVVYTSGPGIRPEIALSSLLGSLPQALLKQYAYEDPLVRGGKQLMHSDFFKVLVALACDLELDGMQCCSEIHKWSWFRRYCLSARVAKALVNRTSLPKPFCLEVTKRINEMITDGETNNKDHENHELFKQEHDEQLLQWLNRRPEDWTLSWDGSGAIYGWGHNHRGQLGGLEGAKVKLPVLCEGLSALRPVQLTGGEQTLFAVTADGKVYATGYGGVGRLGIGGTDSVMLPTLLESIQHVFVKKVAVNSGGKHCLALSSEGHVYSWGEGDDGKLGHGNKLSYDRPKLIEELLGTEIVDIACGGHHSAAITSAGWLYTWGKGRYGRLGHGDSEDQLTPKLVEALQDYKVIDVACGSGDAQTLCVTDDDNVWSWGDGDYGKLGRGGSDGCKVPMKIESLVGLGVVKVECGSQFSVALTRSGAIYTWGKGDYHRLGHGSDDHVRRPRKVAALQGKKIISIATGSLHCVACSDKGEVFTWGDNDEGQLGDGTTSALQRPRLVHALQGKKITRVACGSAHTLAWSTMKATQSRMPASTPMEYDLVKDLPFPVLHNRLVLLHHFAELLCPCLPMFPISGVPISLSKLAPMLVYSIKEATFRKVVQATMVRDRQHGPVIELNRIQVKRARSKGGLAGPDGIKSVFGQMVSKMSLLTQDVLFFPHRVWKVKFIGESVDDCGGGYSESIAEMCDELQNGSLPLLIPTPNGRDDNGTNRDCFLLNPMADSSVHMSMFRFLGILMGIAIRTGSPLSLNLAEPLWKQLAGMSLTPADLTEVDRDYVPGLLCIRDMDSDQKVFQTLEMPFSTPSAVGHDVPLSIRYRKITPENKHEYVQLALNYRLHEFDAQVAAVREGMSKVIPVPFLALFSGPELETMVCGSPDIPLTLLKSVATYKGIEATAPLIQWFWEVMEEFSNQERSLFLRFVWGRTRLPRTIADFRGRDFVLQVMDRYNPPDHFLPESYTCFFLLKMPRYSCKLVLREKLKYAIHFCKSIDTDEYARVQAATNSDTEETDSLASEESVTTRAVNLTSTIQLPDHADVVIVGGGSAGCNALYRLGKYGVNAVLLDKSKLTSGTTWHTAGLMWSIRGPSDIEMELLNATRYILNTLEKETGINPGWIKNGGLYIARSNERLDEYRRMITGSKAFGIQAHLISPQEAKELFPLLNENGIRGAIYSSEDGVIDPTMLINALTKSAKSNGCQIIEACPVIKILTKETIKNNKMIYGVETPYGIIKTDVVLNAAGVWSKNVANMVDVNIPLTPIKHAYVVTEPIEGIQGLPNIRDPDISLYFRIQGSSIAIGGYEPNPIVIPSVPEHFSFSLYELDWNIFNAHLESMIQLIPKLSTTGIRTTICGPESFTPDHRPIMGEDPRCSGLFYSCGYNSAGMMLGGGCGEQIAHWIINGRPDKYMFNYDIRRFLPEQRNNFIWANDRSYEAYAKNYTIIFPHDEPLCGRNLKTDPFHNLLVKEGAIMEERQGWERPGWFSSTKNVEIMPYSYGECCGTRKKRNDIYRAILEREYNFNFSPYHNIIREEAIACRKNVALFNMSHLGKFYLCGPDAQETANYLFTANTNRGINKTIYTCMLNHAGGVETDCTVTVMEPGTSEIVNLIFKERAFYIVSSGVSAYHTWAHINKVIAENSFDVSLHDITEQIGILSVQGPNSRKIVELLIKEEISDESFKYSTTKLVKIENEVVRLIRLSFIGELGFELHISKSSCQLVYTALIDCAKSYHMKFAGYRALHSLSCEKGNLLWGSDLRTDDNPVEAGLGFICRNTGKYLGKMAVDRLRKIGVKKKLVRVHLNGGTVPLWGLEAIYRNNCLVGYLRRAEQGYSCGNTIGHGYIQHPNGGSVTKEFVENGNYEIEAMGKRYALDLYRPTSSDQI</sequence>
<keyword evidence="11" id="KW-0206">Cytoskeleton</keyword>
<feature type="repeat" description="RCC1" evidence="15">
    <location>
        <begin position="3000"/>
        <end position="3051"/>
    </location>
</feature>
<protein>
    <recommendedName>
        <fullName evidence="5">HECT-type E3 ubiquitin transferase</fullName>
        <ecNumber evidence="5">2.3.2.26</ecNumber>
    </recommendedName>
    <alternativeName>
        <fullName evidence="12">HECT domain and RCC1-like domain-containing protein 2</fullName>
    </alternativeName>
    <alternativeName>
        <fullName evidence="13">HECT-type E3 ubiquitin transferase HERC2</fullName>
    </alternativeName>
</protein>
<feature type="compositionally biased region" description="Acidic residues" evidence="16">
    <location>
        <begin position="2460"/>
        <end position="2470"/>
    </location>
</feature>
<dbReference type="FunFam" id="2.130.10.30:FF:000006">
    <property type="entry name" value="E3 ubiquitin-protein ligase HERC2 isoform X1"/>
    <property type="match status" value="1"/>
</dbReference>
<feature type="repeat" description="RCC1" evidence="15">
    <location>
        <begin position="572"/>
        <end position="623"/>
    </location>
</feature>
<dbReference type="InterPro" id="IPR010606">
    <property type="entry name" value="Mib_Herc2"/>
</dbReference>
<dbReference type="Gene3D" id="2.30.30.40">
    <property type="entry name" value="SH3 Domains"/>
    <property type="match status" value="1"/>
</dbReference>
<dbReference type="SUPFAM" id="SSF63748">
    <property type="entry name" value="Tudor/PWWP/MBT"/>
    <property type="match status" value="1"/>
</dbReference>
<accession>A0A0L7R4Z2</accession>
<feature type="repeat" description="RCC1" evidence="15">
    <location>
        <begin position="678"/>
        <end position="729"/>
    </location>
</feature>
<dbReference type="PANTHER" id="PTHR22872:SF2">
    <property type="entry name" value="INHIBITOR OF BRUTON TYROSINE KINASE"/>
    <property type="match status" value="1"/>
</dbReference>
<comment type="subcellular location">
    <subcellularLocation>
        <location evidence="2">Cytoplasm</location>
        <location evidence="2">Cytoskeleton</location>
        <location evidence="2">Microtubule organizing center</location>
        <location evidence="2">Centrosome</location>
        <location evidence="2">Centriole</location>
    </subcellularLocation>
</comment>
<feature type="region of interest" description="Disordered" evidence="16">
    <location>
        <begin position="2449"/>
        <end position="2483"/>
    </location>
</feature>
<dbReference type="InterPro" id="IPR037976">
    <property type="entry name" value="HERC2_APC10"/>
</dbReference>
<evidence type="ECO:0000256" key="4">
    <source>
        <dbReference type="ARBA" id="ARBA00008609"/>
    </source>
</evidence>
<dbReference type="SUPFAM" id="SSF49785">
    <property type="entry name" value="Galactose-binding domain-like"/>
    <property type="match status" value="1"/>
</dbReference>
<feature type="repeat" description="RCC1" evidence="15">
    <location>
        <begin position="4074"/>
        <end position="4125"/>
    </location>
</feature>
<dbReference type="FunFam" id="3.30.2160.10:FF:000010">
    <property type="entry name" value="E3 ubiquitin-protein ligase HERC2 isoform X2"/>
    <property type="match status" value="1"/>
</dbReference>
<dbReference type="PANTHER" id="PTHR22872">
    <property type="entry name" value="BTK-BINDING PROTEIN-RELATED"/>
    <property type="match status" value="1"/>
</dbReference>
<dbReference type="OrthoDB" id="429143at2759"/>
<keyword evidence="6" id="KW-0963">Cytoplasm</keyword>
<evidence type="ECO:0000256" key="13">
    <source>
        <dbReference type="ARBA" id="ARBA00081609"/>
    </source>
</evidence>
<evidence type="ECO:0000256" key="3">
    <source>
        <dbReference type="ARBA" id="ARBA00004906"/>
    </source>
</evidence>
<reference evidence="20 21" key="1">
    <citation type="submission" date="2015-07" db="EMBL/GenBank/DDBJ databases">
        <title>The genome of Habropoda laboriosa.</title>
        <authorList>
            <person name="Pan H."/>
            <person name="Kapheim K."/>
        </authorList>
    </citation>
    <scope>NUCLEOTIDE SEQUENCE [LARGE SCALE GENOMIC DNA]</scope>
    <source>
        <strain evidence="20">0110345459</strain>
    </source>
</reference>
<feature type="repeat" description="RCC1" evidence="15">
    <location>
        <begin position="2842"/>
        <end position="2893"/>
    </location>
</feature>
<evidence type="ECO:0000256" key="10">
    <source>
        <dbReference type="ARBA" id="ARBA00022786"/>
    </source>
</evidence>
<dbReference type="InterPro" id="IPR000408">
    <property type="entry name" value="Reg_chr_condens"/>
</dbReference>
<feature type="compositionally biased region" description="Low complexity" evidence="16">
    <location>
        <begin position="2241"/>
        <end position="2264"/>
    </location>
</feature>
<dbReference type="Gene3D" id="3.30.2410.10">
    <property type="entry name" value="Hect, E3 ligase catalytic domain"/>
    <property type="match status" value="1"/>
</dbReference>
<dbReference type="STRING" id="597456.A0A0L7R4Z2"/>
<feature type="repeat" description="RCC1" evidence="15">
    <location>
        <begin position="3158"/>
        <end position="3209"/>
    </location>
</feature>